<evidence type="ECO:0000313" key="2">
    <source>
        <dbReference type="Proteomes" id="UP000005273"/>
    </source>
</evidence>
<reference evidence="2" key="1">
    <citation type="submission" date="2012-09" db="EMBL/GenBank/DDBJ databases">
        <authorList>
            <person name="Weinstock G."/>
            <person name="Sodergren E."/>
            <person name="Clifton S."/>
            <person name="Fulton L."/>
            <person name="Fulton B."/>
            <person name="Courtney L."/>
            <person name="Fronick C."/>
            <person name="Harrison M."/>
            <person name="Strong C."/>
            <person name="Farmer C."/>
            <person name="Delehaunty K."/>
            <person name="Markovic C."/>
            <person name="Hall O."/>
            <person name="Minx P."/>
            <person name="Tomlinson C."/>
            <person name="Mitreva M."/>
            <person name="Nelson J."/>
            <person name="Hou S."/>
            <person name="Wollam A."/>
            <person name="Pepin K.H."/>
            <person name="Johnson M."/>
            <person name="Bhonagiri V."/>
            <person name="Nash W.E."/>
            <person name="Suruliraj S."/>
            <person name="Warren W."/>
            <person name="Chinwalla A."/>
            <person name="Mardis E.R."/>
            <person name="Wilson R.K."/>
        </authorList>
    </citation>
    <scope>NUCLEOTIDE SEQUENCE [LARGE SCALE GENOMIC DNA]</scope>
    <source>
        <strain evidence="2">OS1</strain>
    </source>
</reference>
<dbReference type="RefSeq" id="WP_009201987.1">
    <property type="nucleotide sequence ID" value="NZ_ACJX03000001.1"/>
</dbReference>
<dbReference type="eggNOG" id="COG2006">
    <property type="taxonomic scope" value="Bacteria"/>
</dbReference>
<accession>A0A0T5XAU0</accession>
<name>A0A0T5XAU0_9BACT</name>
<proteinExistence type="predicted"/>
<dbReference type="Proteomes" id="UP000005273">
    <property type="component" value="Unassembled WGS sequence"/>
</dbReference>
<dbReference type="STRING" id="592015.HMPREF1705_02604"/>
<gene>
    <name evidence="1" type="ORF">HMPREF1705_02604</name>
</gene>
<evidence type="ECO:0000313" key="1">
    <source>
        <dbReference type="EMBL" id="KRT35378.1"/>
    </source>
</evidence>
<sequence length="93" mass="10295">MSTILIIQVQKNDEREITEAVKRAVDQIEGLEDIVSPGDLVLVKPNLVRIPPSDNGTATRWKVSKAVADLVIEFGARAVKSPWRWKENGNSSV</sequence>
<keyword evidence="2" id="KW-1185">Reference proteome</keyword>
<organism evidence="1 2">
    <name type="scientific">Acetomicrobium hydrogeniformans ATCC BAA-1850</name>
    <dbReference type="NCBI Taxonomy" id="592015"/>
    <lineage>
        <taxon>Bacteria</taxon>
        <taxon>Thermotogati</taxon>
        <taxon>Synergistota</taxon>
        <taxon>Synergistia</taxon>
        <taxon>Synergistales</taxon>
        <taxon>Acetomicrobiaceae</taxon>
        <taxon>Acetomicrobium</taxon>
    </lineage>
</organism>
<protein>
    <recommendedName>
        <fullName evidence="3">DUF362 domain-containing protein</fullName>
    </recommendedName>
</protein>
<evidence type="ECO:0008006" key="3">
    <source>
        <dbReference type="Google" id="ProtNLM"/>
    </source>
</evidence>
<comment type="caution">
    <text evidence="1">The sequence shown here is derived from an EMBL/GenBank/DDBJ whole genome shotgun (WGS) entry which is preliminary data.</text>
</comment>
<dbReference type="AlphaFoldDB" id="A0A0T5XAU0"/>
<dbReference type="EMBL" id="ACJX03000001">
    <property type="protein sequence ID" value="KRT35378.1"/>
    <property type="molecule type" value="Genomic_DNA"/>
</dbReference>